<sequence>MPVTYREDRSFVEIRLHSRNPSELFKSRKHNFNSLFHLFTRISFNHKRNVIHVPKNDLFAPSQLQREEEKPDTLVCNFFPTLVDHHGFNSTRKMKSHETKLHGYD</sequence>
<keyword evidence="2" id="KW-1185">Reference proteome</keyword>
<dbReference type="EMBL" id="HG994590">
    <property type="protein sequence ID" value="CAF2804585.1"/>
    <property type="molecule type" value="Genomic_DNA"/>
</dbReference>
<gene>
    <name evidence="1" type="ORF">LSAA_3134</name>
</gene>
<name>A0A7R8CF98_LEPSM</name>
<dbReference type="AlphaFoldDB" id="A0A7R8CF98"/>
<dbReference type="Proteomes" id="UP000675881">
    <property type="component" value="Chromosome 11"/>
</dbReference>
<protein>
    <submittedName>
        <fullName evidence="1">(salmon louse) hypothetical protein</fullName>
    </submittedName>
</protein>
<proteinExistence type="predicted"/>
<organism evidence="1 2">
    <name type="scientific">Lepeophtheirus salmonis</name>
    <name type="common">Salmon louse</name>
    <name type="synonym">Caligus salmonis</name>
    <dbReference type="NCBI Taxonomy" id="72036"/>
    <lineage>
        <taxon>Eukaryota</taxon>
        <taxon>Metazoa</taxon>
        <taxon>Ecdysozoa</taxon>
        <taxon>Arthropoda</taxon>
        <taxon>Crustacea</taxon>
        <taxon>Multicrustacea</taxon>
        <taxon>Hexanauplia</taxon>
        <taxon>Copepoda</taxon>
        <taxon>Siphonostomatoida</taxon>
        <taxon>Caligidae</taxon>
        <taxon>Lepeophtheirus</taxon>
    </lineage>
</organism>
<evidence type="ECO:0000313" key="1">
    <source>
        <dbReference type="EMBL" id="CAF2804585.1"/>
    </source>
</evidence>
<evidence type="ECO:0000313" key="2">
    <source>
        <dbReference type="Proteomes" id="UP000675881"/>
    </source>
</evidence>
<accession>A0A7R8CF98</accession>
<reference evidence="1" key="1">
    <citation type="submission" date="2021-02" db="EMBL/GenBank/DDBJ databases">
        <authorList>
            <person name="Bekaert M."/>
        </authorList>
    </citation>
    <scope>NUCLEOTIDE SEQUENCE</scope>
    <source>
        <strain evidence="1">IoA-00</strain>
    </source>
</reference>